<evidence type="ECO:0000256" key="4">
    <source>
        <dbReference type="PIRSR" id="PIRSR600246-1"/>
    </source>
</evidence>
<name>A0A841HX01_9DEIO</name>
<dbReference type="CDD" id="cd04512">
    <property type="entry name" value="Ntn_Asparaginase_2_like"/>
    <property type="match status" value="1"/>
</dbReference>
<dbReference type="EMBL" id="JACHHG010000002">
    <property type="protein sequence ID" value="MBB6097383.1"/>
    <property type="molecule type" value="Genomic_DNA"/>
</dbReference>
<dbReference type="Gene3D" id="3.60.20.30">
    <property type="entry name" value="(Glycosyl)asparaginase"/>
    <property type="match status" value="1"/>
</dbReference>
<keyword evidence="1" id="KW-0645">Protease</keyword>
<dbReference type="Pfam" id="PF01112">
    <property type="entry name" value="Asparaginase_2"/>
    <property type="match status" value="2"/>
</dbReference>
<dbReference type="GO" id="GO:0005737">
    <property type="term" value="C:cytoplasm"/>
    <property type="evidence" value="ECO:0007669"/>
    <property type="project" value="TreeGrafter"/>
</dbReference>
<dbReference type="SUPFAM" id="SSF56235">
    <property type="entry name" value="N-terminal nucleophile aminohydrolases (Ntn hydrolases)"/>
    <property type="match status" value="1"/>
</dbReference>
<keyword evidence="2 6" id="KW-0378">Hydrolase</keyword>
<feature type="site" description="Cleavage; by autolysis" evidence="5">
    <location>
        <begin position="155"/>
        <end position="156"/>
    </location>
</feature>
<dbReference type="GO" id="GO:0016811">
    <property type="term" value="F:hydrolase activity, acting on carbon-nitrogen (but not peptide) bonds, in linear amides"/>
    <property type="evidence" value="ECO:0007669"/>
    <property type="project" value="UniProtKB-ARBA"/>
</dbReference>
<dbReference type="InterPro" id="IPR000246">
    <property type="entry name" value="Peptidase_T2"/>
</dbReference>
<feature type="active site" description="Nucleophile" evidence="4">
    <location>
        <position position="156"/>
    </location>
</feature>
<gene>
    <name evidence="6" type="ORF">HNR42_000797</name>
</gene>
<keyword evidence="7" id="KW-1185">Reference proteome</keyword>
<dbReference type="FunFam" id="3.60.20.30:FF:000001">
    <property type="entry name" value="Isoaspartyl peptidase/L-asparaginase"/>
    <property type="match status" value="1"/>
</dbReference>
<dbReference type="PANTHER" id="PTHR10188">
    <property type="entry name" value="L-ASPARAGINASE"/>
    <property type="match status" value="1"/>
</dbReference>
<sequence>MPDPGGRWAIMVHGGAKKVAPEQAQAHRDGVLRALEAGRQVLARGGSALDAVEFAVRALEADPVFNAGLGSALTARGEVEMDAAVMDGWDLNLGAVAAVQGVRHPVSVARALLPDPAVLLVAEGARTFAAEQGLELCDPSELIPPGARPPHAAHDTVGCVALDASGHVASATSTGGLSGTRPGRVGDSPLPGCGLYADDTVGAVALSGDGELIARTMLAARVMGFLPRETPQEALAQALELMRTRVGGEAGGIVLNPDGELGWAHTSEHFPVAYITADMDAPRAFLGRQETP</sequence>
<dbReference type="AlphaFoldDB" id="A0A841HX01"/>
<dbReference type="RefSeq" id="WP_183984721.1">
    <property type="nucleotide sequence ID" value="NZ_JACHHG010000002.1"/>
</dbReference>
<evidence type="ECO:0000256" key="5">
    <source>
        <dbReference type="PIRSR" id="PIRSR600246-3"/>
    </source>
</evidence>
<dbReference type="Proteomes" id="UP000569951">
    <property type="component" value="Unassembled WGS sequence"/>
</dbReference>
<keyword evidence="3" id="KW-0068">Autocatalytic cleavage</keyword>
<accession>A0A841HX01</accession>
<protein>
    <submittedName>
        <fullName evidence="6">Beta-aspartyl-peptidase (Threonine type)</fullName>
        <ecNumber evidence="6">3.4.19.5</ecNumber>
    </submittedName>
</protein>
<evidence type="ECO:0000313" key="7">
    <source>
        <dbReference type="Proteomes" id="UP000569951"/>
    </source>
</evidence>
<evidence type="ECO:0000256" key="1">
    <source>
        <dbReference type="ARBA" id="ARBA00022670"/>
    </source>
</evidence>
<reference evidence="6 7" key="1">
    <citation type="submission" date="2020-08" db="EMBL/GenBank/DDBJ databases">
        <title>Genomic Encyclopedia of Type Strains, Phase IV (KMG-IV): sequencing the most valuable type-strain genomes for metagenomic binning, comparative biology and taxonomic classification.</title>
        <authorList>
            <person name="Goeker M."/>
        </authorList>
    </citation>
    <scope>NUCLEOTIDE SEQUENCE [LARGE SCALE GENOMIC DNA]</scope>
    <source>
        <strain evidence="6 7">DSM 21458</strain>
    </source>
</reference>
<evidence type="ECO:0000256" key="2">
    <source>
        <dbReference type="ARBA" id="ARBA00022801"/>
    </source>
</evidence>
<proteinExistence type="predicted"/>
<organism evidence="6 7">
    <name type="scientific">Deinobacterium chartae</name>
    <dbReference type="NCBI Taxonomy" id="521158"/>
    <lineage>
        <taxon>Bacteria</taxon>
        <taxon>Thermotogati</taxon>
        <taxon>Deinococcota</taxon>
        <taxon>Deinococci</taxon>
        <taxon>Deinococcales</taxon>
        <taxon>Deinococcaceae</taxon>
        <taxon>Deinobacterium</taxon>
    </lineage>
</organism>
<dbReference type="GO" id="GO:0008798">
    <property type="term" value="F:beta-aspartyl-peptidase activity"/>
    <property type="evidence" value="ECO:0007669"/>
    <property type="project" value="UniProtKB-EC"/>
</dbReference>
<comment type="caution">
    <text evidence="6">The sequence shown here is derived from an EMBL/GenBank/DDBJ whole genome shotgun (WGS) entry which is preliminary data.</text>
</comment>
<dbReference type="PANTHER" id="PTHR10188:SF6">
    <property type="entry name" value="N(4)-(BETA-N-ACETYLGLUCOSAMINYL)-L-ASPARAGINASE"/>
    <property type="match status" value="1"/>
</dbReference>
<evidence type="ECO:0000256" key="3">
    <source>
        <dbReference type="ARBA" id="ARBA00022813"/>
    </source>
</evidence>
<dbReference type="InterPro" id="IPR029055">
    <property type="entry name" value="Ntn_hydrolases_N"/>
</dbReference>
<dbReference type="EC" id="3.4.19.5" evidence="6"/>
<evidence type="ECO:0000313" key="6">
    <source>
        <dbReference type="EMBL" id="MBB6097383.1"/>
    </source>
</evidence>
<dbReference type="GO" id="GO:0006508">
    <property type="term" value="P:proteolysis"/>
    <property type="evidence" value="ECO:0007669"/>
    <property type="project" value="UniProtKB-KW"/>
</dbReference>